<evidence type="ECO:0000256" key="5">
    <source>
        <dbReference type="ARBA" id="ARBA00023242"/>
    </source>
</evidence>
<evidence type="ECO:0000256" key="2">
    <source>
        <dbReference type="ARBA" id="ARBA00023015"/>
    </source>
</evidence>
<dbReference type="GO" id="GO:0000977">
    <property type="term" value="F:RNA polymerase II transcription regulatory region sequence-specific DNA binding"/>
    <property type="evidence" value="ECO:0007669"/>
    <property type="project" value="TreeGrafter"/>
</dbReference>
<dbReference type="Pfam" id="PF00010">
    <property type="entry name" value="HLH"/>
    <property type="match status" value="1"/>
</dbReference>
<feature type="transmembrane region" description="Helical" evidence="6">
    <location>
        <begin position="240"/>
        <end position="262"/>
    </location>
</feature>
<dbReference type="EMBL" id="JAIQCV010000009">
    <property type="protein sequence ID" value="KAH1067159.1"/>
    <property type="molecule type" value="Genomic_DNA"/>
</dbReference>
<keyword evidence="3" id="KW-0238">DNA-binding</keyword>
<keyword evidence="4" id="KW-0804">Transcription</keyword>
<organism evidence="8 9">
    <name type="scientific">Gossypium stocksii</name>
    <dbReference type="NCBI Taxonomy" id="47602"/>
    <lineage>
        <taxon>Eukaryota</taxon>
        <taxon>Viridiplantae</taxon>
        <taxon>Streptophyta</taxon>
        <taxon>Embryophyta</taxon>
        <taxon>Tracheophyta</taxon>
        <taxon>Spermatophyta</taxon>
        <taxon>Magnoliopsida</taxon>
        <taxon>eudicotyledons</taxon>
        <taxon>Gunneridae</taxon>
        <taxon>Pentapetalae</taxon>
        <taxon>rosids</taxon>
        <taxon>malvids</taxon>
        <taxon>Malvales</taxon>
        <taxon>Malvaceae</taxon>
        <taxon>Malvoideae</taxon>
        <taxon>Gossypium</taxon>
    </lineage>
</organism>
<dbReference type="InterPro" id="IPR011598">
    <property type="entry name" value="bHLH_dom"/>
</dbReference>
<dbReference type="PANTHER" id="PTHR13935">
    <property type="entry name" value="ACHAETE-SCUTE TRANSCRIPTION FACTOR-RELATED"/>
    <property type="match status" value="1"/>
</dbReference>
<dbReference type="Gene3D" id="4.10.280.10">
    <property type="entry name" value="Helix-loop-helix DNA-binding domain"/>
    <property type="match status" value="1"/>
</dbReference>
<keyword evidence="2" id="KW-0805">Transcription regulation</keyword>
<evidence type="ECO:0000256" key="1">
    <source>
        <dbReference type="ARBA" id="ARBA00004123"/>
    </source>
</evidence>
<dbReference type="GO" id="GO:0000981">
    <property type="term" value="F:DNA-binding transcription factor activity, RNA polymerase II-specific"/>
    <property type="evidence" value="ECO:0007669"/>
    <property type="project" value="TreeGrafter"/>
</dbReference>
<dbReference type="InterPro" id="IPR036638">
    <property type="entry name" value="HLH_DNA-bd_sf"/>
</dbReference>
<dbReference type="PROSITE" id="PS50888">
    <property type="entry name" value="BHLH"/>
    <property type="match status" value="1"/>
</dbReference>
<dbReference type="Proteomes" id="UP000828251">
    <property type="component" value="Unassembled WGS sequence"/>
</dbReference>
<evidence type="ECO:0000256" key="4">
    <source>
        <dbReference type="ARBA" id="ARBA00023163"/>
    </source>
</evidence>
<dbReference type="AlphaFoldDB" id="A0A9D3V5L7"/>
<keyword evidence="6" id="KW-0472">Membrane</keyword>
<keyword evidence="9" id="KW-1185">Reference proteome</keyword>
<comment type="caution">
    <text evidence="8">The sequence shown here is derived from an EMBL/GenBank/DDBJ whole genome shotgun (WGS) entry which is preliminary data.</text>
</comment>
<keyword evidence="6" id="KW-0812">Transmembrane</keyword>
<dbReference type="FunFam" id="4.10.280.10:FF:000074">
    <property type="entry name" value="Transcription factor ORG2"/>
    <property type="match status" value="1"/>
</dbReference>
<comment type="subcellular location">
    <subcellularLocation>
        <location evidence="1">Nucleus</location>
    </subcellularLocation>
</comment>
<dbReference type="PANTHER" id="PTHR13935:SF161">
    <property type="entry name" value="TRANSCRIPTION FACTOR ORG2-LIKE"/>
    <property type="match status" value="1"/>
</dbReference>
<dbReference type="SUPFAM" id="SSF47459">
    <property type="entry name" value="HLH, helix-loop-helix DNA-binding domain"/>
    <property type="match status" value="1"/>
</dbReference>
<evidence type="ECO:0000259" key="7">
    <source>
        <dbReference type="PROSITE" id="PS50888"/>
    </source>
</evidence>
<dbReference type="GO" id="GO:0010106">
    <property type="term" value="P:cellular response to iron ion starvation"/>
    <property type="evidence" value="ECO:0007669"/>
    <property type="project" value="UniProtKB-ARBA"/>
</dbReference>
<protein>
    <recommendedName>
        <fullName evidence="7">BHLH domain-containing protein</fullName>
    </recommendedName>
</protein>
<dbReference type="SMART" id="SM00353">
    <property type="entry name" value="HLH"/>
    <property type="match status" value="1"/>
</dbReference>
<proteinExistence type="predicted"/>
<keyword evidence="5" id="KW-0539">Nucleus</keyword>
<dbReference type="OrthoDB" id="6106870at2759"/>
<evidence type="ECO:0000256" key="3">
    <source>
        <dbReference type="ARBA" id="ARBA00023125"/>
    </source>
</evidence>
<sequence length="294" mass="33442">MCALAPFPTPNWPVVNPIGYQHNYMMYEGGSECLESFLQFPPPPQEGIPLESLSPASNFTQTSNSDPCIVKKLNHNASERDRRKKVNNMYSSLRSLLPVADQTKKLSFPATVSHALKYIPELQQQVERLVQKKEELLLRISEQAGVKPSEEKEEERKRNNRKQGRCLSGVGVSINRLSDGEVAIQISMREAIDKRSGLLSEMLQYLEQQGFLLLNASSFESFGGVVFYNIHLQVLISITWIIYILTKYTGVQELLLFLLWIVQMELGTSRKMGSEEALSEKILALCYNREELRL</sequence>
<dbReference type="InterPro" id="IPR015660">
    <property type="entry name" value="MASH1/Ascl1a-like"/>
</dbReference>
<feature type="domain" description="BHLH" evidence="7">
    <location>
        <begin position="70"/>
        <end position="122"/>
    </location>
</feature>
<reference evidence="8 9" key="1">
    <citation type="journal article" date="2021" name="Plant Biotechnol. J.">
        <title>Multi-omics assisted identification of the key and species-specific regulatory components of drought-tolerant mechanisms in Gossypium stocksii.</title>
        <authorList>
            <person name="Yu D."/>
            <person name="Ke L."/>
            <person name="Zhang D."/>
            <person name="Wu Y."/>
            <person name="Sun Y."/>
            <person name="Mei J."/>
            <person name="Sun J."/>
            <person name="Sun Y."/>
        </authorList>
    </citation>
    <scope>NUCLEOTIDE SEQUENCE [LARGE SCALE GENOMIC DNA]</scope>
    <source>
        <strain evidence="9">cv. E1</strain>
        <tissue evidence="8">Leaf</tissue>
    </source>
</reference>
<dbReference type="GO" id="GO:0046983">
    <property type="term" value="F:protein dimerization activity"/>
    <property type="evidence" value="ECO:0007669"/>
    <property type="project" value="InterPro"/>
</dbReference>
<evidence type="ECO:0000313" key="8">
    <source>
        <dbReference type="EMBL" id="KAH1067159.1"/>
    </source>
</evidence>
<evidence type="ECO:0000256" key="6">
    <source>
        <dbReference type="SAM" id="Phobius"/>
    </source>
</evidence>
<gene>
    <name evidence="8" type="ORF">J1N35_032146</name>
</gene>
<dbReference type="GO" id="GO:0090575">
    <property type="term" value="C:RNA polymerase II transcription regulator complex"/>
    <property type="evidence" value="ECO:0007669"/>
    <property type="project" value="TreeGrafter"/>
</dbReference>
<dbReference type="CDD" id="cd18914">
    <property type="entry name" value="bHLH_AtORG2_like"/>
    <property type="match status" value="1"/>
</dbReference>
<evidence type="ECO:0000313" key="9">
    <source>
        <dbReference type="Proteomes" id="UP000828251"/>
    </source>
</evidence>
<name>A0A9D3V5L7_9ROSI</name>
<keyword evidence="6" id="KW-1133">Transmembrane helix</keyword>
<accession>A0A9D3V5L7</accession>